<accession>A0AAQ0ELN2</accession>
<dbReference type="RefSeq" id="WP_080122482.1">
    <property type="nucleotide sequence ID" value="NZ_CP035278.1"/>
</dbReference>
<evidence type="ECO:0000256" key="1">
    <source>
        <dbReference type="ARBA" id="ARBA00006121"/>
    </source>
</evidence>
<reference evidence="3" key="2">
    <citation type="journal article" date="2021" name="Front. Microbiol.">
        <title>Generation of Tetracycline and Rifamycin Resistant Chlamydia Suis Recombinants.</title>
        <authorList>
            <person name="Marti H."/>
            <person name="Bommana S."/>
            <person name="Read T.D."/>
            <person name="Pesch T."/>
            <person name="Prahauser B."/>
            <person name="Dean D."/>
            <person name="Borel N."/>
        </authorList>
    </citation>
    <scope>NUCLEOTIDE SEQUENCE</scope>
    <source>
        <strain evidence="3">208.1</strain>
    </source>
</reference>
<evidence type="ECO:0000313" key="2">
    <source>
        <dbReference type="EMBL" id="QHP83808.1"/>
    </source>
</evidence>
<protein>
    <submittedName>
        <fullName evidence="3">PGP6-D family virulence protein</fullName>
    </submittedName>
    <submittedName>
        <fullName evidence="2">Virulence plasmid protein pGP6-D</fullName>
    </submittedName>
</protein>
<sequence>MGNIKTLLENRFKKNASDKMESLAKKRLDGELSPFLNGFTNPKLSSQEEAKFRQLLEEYSFSQEISDLDLQQLCHLSAQVKQIHHQAVLLHGERIKKARELLKSYREGAFSAWLLLTYGNRQTPYNFLVYYEFFSILPDPLKLELGKMPRQAVYTLASREGDLEKKEAIIRNYQGETKGEILEIIRREFPLLPTDRRQASLPQQAFALFAKGTKLLRQCNDISQEELLSLEKLIKKLQKVTTNLLSNTKVSRNDDETQKPRNR</sequence>
<dbReference type="EMBL" id="CP063185">
    <property type="protein sequence ID" value="QYC74567.1"/>
    <property type="molecule type" value="Genomic_DNA"/>
</dbReference>
<evidence type="ECO:0000313" key="3">
    <source>
        <dbReference type="EMBL" id="QYC74567.1"/>
    </source>
</evidence>
<organism evidence="3 5">
    <name type="scientific">Chlamydia suis</name>
    <dbReference type="NCBI Taxonomy" id="83559"/>
    <lineage>
        <taxon>Bacteria</taxon>
        <taxon>Pseudomonadati</taxon>
        <taxon>Chlamydiota</taxon>
        <taxon>Chlamydiia</taxon>
        <taxon>Chlamydiales</taxon>
        <taxon>Chlamydiaceae</taxon>
        <taxon>Chlamydia/Chlamydophila group</taxon>
        <taxon>Chlamydia</taxon>
    </lineage>
</organism>
<dbReference type="Pfam" id="PF03677">
    <property type="entry name" value="UPF0137"/>
    <property type="match status" value="1"/>
</dbReference>
<dbReference type="EMBL" id="CP035278">
    <property type="protein sequence ID" value="QHP83808.1"/>
    <property type="molecule type" value="Genomic_DNA"/>
</dbReference>
<dbReference type="InterPro" id="IPR005350">
    <property type="entry name" value="UPF0137"/>
</dbReference>
<name>A0AAQ0ELN2_9CHLA</name>
<evidence type="ECO:0000313" key="4">
    <source>
        <dbReference type="Proteomes" id="UP000512184"/>
    </source>
</evidence>
<comment type="similarity">
    <text evidence="1">Belongs to the UPF0137 (pGP6-D) family.</text>
</comment>
<evidence type="ECO:0000313" key="5">
    <source>
        <dbReference type="Proteomes" id="UP000825134"/>
    </source>
</evidence>
<dbReference type="Proteomes" id="UP000512184">
    <property type="component" value="Chromosome"/>
</dbReference>
<dbReference type="Proteomes" id="UP000825134">
    <property type="component" value="Chromosome"/>
</dbReference>
<gene>
    <name evidence="2" type="primary">gpg6-D</name>
    <name evidence="2" type="ORF">Chls_933</name>
    <name evidence="3" type="ORF">INQ84_00940</name>
</gene>
<reference evidence="2 4" key="1">
    <citation type="submission" date="2019-01" db="EMBL/GenBank/DDBJ databases">
        <title>Whole genome sequencing and annotation enables comparative genome analysis that reveals unique features of the Chlamydia suis R19 Genome.</title>
        <authorList>
            <person name="Dimond Z.E."/>
        </authorList>
    </citation>
    <scope>NUCLEOTIDE SEQUENCE [LARGE SCALE GENOMIC DNA]</scope>
    <source>
        <strain evidence="2 4">R19</strain>
    </source>
</reference>
<proteinExistence type="inferred from homology"/>
<dbReference type="AlphaFoldDB" id="A0AAQ0ELN2"/>
<keyword evidence="4" id="KW-1185">Reference proteome</keyword>